<dbReference type="InterPro" id="IPR000760">
    <property type="entry name" value="Inositol_monophosphatase-like"/>
</dbReference>
<evidence type="ECO:0000256" key="2">
    <source>
        <dbReference type="ARBA" id="ARBA00022723"/>
    </source>
</evidence>
<gene>
    <name evidence="5" type="ORF">VK792_15545</name>
</gene>
<dbReference type="PANTHER" id="PTHR20854:SF4">
    <property type="entry name" value="INOSITOL-1-MONOPHOSPHATASE-RELATED"/>
    <property type="match status" value="1"/>
</dbReference>
<dbReference type="RefSeq" id="WP_326298679.1">
    <property type="nucleotide sequence ID" value="NZ_JAYLLH010000027.1"/>
</dbReference>
<dbReference type="InterPro" id="IPR020583">
    <property type="entry name" value="Inositol_monoP_metal-BS"/>
</dbReference>
<name>A0ABU6HLI8_9RHOB</name>
<keyword evidence="2" id="KW-0479">Metal-binding</keyword>
<proteinExistence type="inferred from homology"/>
<reference evidence="5 6" key="1">
    <citation type="submission" date="2024-01" db="EMBL/GenBank/DDBJ databases">
        <title>Mesobacterium rodlantinim sp. nov., isolated from shallow sea hydrothermal systems off Kueishantao Island.</title>
        <authorList>
            <person name="Su Z."/>
            <person name="Tang K."/>
        </authorList>
    </citation>
    <scope>NUCLEOTIDE SEQUENCE [LARGE SCALE GENOMIC DNA]</scope>
    <source>
        <strain evidence="5 6">TK19101</strain>
    </source>
</reference>
<dbReference type="Gene3D" id="3.30.540.10">
    <property type="entry name" value="Fructose-1,6-Bisphosphatase, subunit A, domain 1"/>
    <property type="match status" value="1"/>
</dbReference>
<keyword evidence="3" id="KW-0378">Hydrolase</keyword>
<keyword evidence="6" id="KW-1185">Reference proteome</keyword>
<protein>
    <submittedName>
        <fullName evidence="5">Inositol monophosphatase</fullName>
    </submittedName>
</protein>
<dbReference type="PROSITE" id="PS00629">
    <property type="entry name" value="IMP_1"/>
    <property type="match status" value="1"/>
</dbReference>
<evidence type="ECO:0000256" key="3">
    <source>
        <dbReference type="ARBA" id="ARBA00022801"/>
    </source>
</evidence>
<dbReference type="Gene3D" id="3.40.190.80">
    <property type="match status" value="1"/>
</dbReference>
<organism evidence="5 6">
    <name type="scientific">Mesobacterium hydrothermale</name>
    <dbReference type="NCBI Taxonomy" id="3111907"/>
    <lineage>
        <taxon>Bacteria</taxon>
        <taxon>Pseudomonadati</taxon>
        <taxon>Pseudomonadota</taxon>
        <taxon>Alphaproteobacteria</taxon>
        <taxon>Rhodobacterales</taxon>
        <taxon>Roseobacteraceae</taxon>
        <taxon>Mesobacterium</taxon>
    </lineage>
</organism>
<comment type="caution">
    <text evidence="5">The sequence shown here is derived from an EMBL/GenBank/DDBJ whole genome shotgun (WGS) entry which is preliminary data.</text>
</comment>
<keyword evidence="4" id="KW-0460">Magnesium</keyword>
<evidence type="ECO:0000313" key="5">
    <source>
        <dbReference type="EMBL" id="MEC3862705.1"/>
    </source>
</evidence>
<dbReference type="Proteomes" id="UP001348149">
    <property type="component" value="Unassembled WGS sequence"/>
</dbReference>
<comment type="similarity">
    <text evidence="1">Belongs to the inositol monophosphatase superfamily.</text>
</comment>
<evidence type="ECO:0000313" key="6">
    <source>
        <dbReference type="Proteomes" id="UP001348149"/>
    </source>
</evidence>
<dbReference type="PANTHER" id="PTHR20854">
    <property type="entry name" value="INOSITOL MONOPHOSPHATASE"/>
    <property type="match status" value="1"/>
</dbReference>
<dbReference type="EMBL" id="JAYLLH010000027">
    <property type="protein sequence ID" value="MEC3862705.1"/>
    <property type="molecule type" value="Genomic_DNA"/>
</dbReference>
<evidence type="ECO:0000256" key="4">
    <source>
        <dbReference type="ARBA" id="ARBA00022842"/>
    </source>
</evidence>
<evidence type="ECO:0000256" key="1">
    <source>
        <dbReference type="ARBA" id="ARBA00009759"/>
    </source>
</evidence>
<dbReference type="Pfam" id="PF00459">
    <property type="entry name" value="Inositol_P"/>
    <property type="match status" value="1"/>
</dbReference>
<dbReference type="SUPFAM" id="SSF56655">
    <property type="entry name" value="Carbohydrate phosphatase"/>
    <property type="match status" value="1"/>
</dbReference>
<accession>A0ABU6HLI8</accession>
<dbReference type="PRINTS" id="PR00377">
    <property type="entry name" value="IMPHPHTASES"/>
</dbReference>
<sequence>MTDHLPMPIPAPLTRAQRTSIVNLIRRTAKAEILPRFQTLSKHDIDQKTGPQDVVTEADRASERMIARGLLGLFPNALIVGEEDVAENPEIVNKIADAEMAFTIDPVDGTWNFAHGMPLFGVILSMTRFGTPVFGLLYDPIMDDVIIAEEGGTAQLIRPRRAAQHLSVSDGGEIKDLTGFVGLHHLPEAKKAAQAATLPLFARVNTLRCACHEFRMMAQGHVDFILSAGLTPWDHAAGALAVQQAGGHVALLDGSAYRADAKRSQYLLCAANKDLWDKLAEIYAFLLEE</sequence>